<dbReference type="RefSeq" id="WP_207348747.1">
    <property type="nucleotide sequence ID" value="NZ_JAFMPY010000001.1"/>
</dbReference>
<proteinExistence type="predicted"/>
<evidence type="ECO:0000313" key="2">
    <source>
        <dbReference type="Proteomes" id="UP000664288"/>
    </source>
</evidence>
<evidence type="ECO:0000313" key="1">
    <source>
        <dbReference type="EMBL" id="MBO0902097.1"/>
    </source>
</evidence>
<accession>A0ABS3IXG4</accession>
<keyword evidence="2" id="KW-1185">Reference proteome</keyword>
<name>A0ABS3IXG4_9HYPH</name>
<dbReference type="Proteomes" id="UP000664288">
    <property type="component" value="Unassembled WGS sequence"/>
</dbReference>
<organism evidence="1 2">
    <name type="scientific">Jiella sonneratiae</name>
    <dbReference type="NCBI Taxonomy" id="2816856"/>
    <lineage>
        <taxon>Bacteria</taxon>
        <taxon>Pseudomonadati</taxon>
        <taxon>Pseudomonadota</taxon>
        <taxon>Alphaproteobacteria</taxon>
        <taxon>Hyphomicrobiales</taxon>
        <taxon>Aurantimonadaceae</taxon>
        <taxon>Jiella</taxon>
    </lineage>
</organism>
<dbReference type="EMBL" id="JAFMPY010000001">
    <property type="protein sequence ID" value="MBO0902097.1"/>
    <property type="molecule type" value="Genomic_DNA"/>
</dbReference>
<gene>
    <name evidence="1" type="ORF">J1C47_00450</name>
</gene>
<sequence>MDMPRQVKPQPRLFMQEIVGREWVPEAEARSVPKDLLVAKTAKPKRRGRKSASSACLHRLTTFSVAG</sequence>
<reference evidence="1 2" key="1">
    <citation type="submission" date="2021-03" db="EMBL/GenBank/DDBJ databases">
        <title>Whole genome sequence of Jiella sp. MQZ13P-4.</title>
        <authorList>
            <person name="Tuo L."/>
        </authorList>
    </citation>
    <scope>NUCLEOTIDE SEQUENCE [LARGE SCALE GENOMIC DNA]</scope>
    <source>
        <strain evidence="1 2">MQZ13P-4</strain>
    </source>
</reference>
<protein>
    <submittedName>
        <fullName evidence="1">Uncharacterized protein</fullName>
    </submittedName>
</protein>
<comment type="caution">
    <text evidence="1">The sequence shown here is derived from an EMBL/GenBank/DDBJ whole genome shotgun (WGS) entry which is preliminary data.</text>
</comment>